<reference evidence="1" key="1">
    <citation type="submission" date="2023-08" db="EMBL/GenBank/DDBJ databases">
        <title>A de novo genome assembly of Solanum verrucosum Schlechtendal, a Mexican diploid species geographically isolated from the other diploid A-genome species in potato relatives.</title>
        <authorList>
            <person name="Hosaka K."/>
        </authorList>
    </citation>
    <scope>NUCLEOTIDE SEQUENCE</scope>
    <source>
        <tissue evidence="1">Young leaves</tissue>
    </source>
</reference>
<organism evidence="1 2">
    <name type="scientific">Solanum verrucosum</name>
    <dbReference type="NCBI Taxonomy" id="315347"/>
    <lineage>
        <taxon>Eukaryota</taxon>
        <taxon>Viridiplantae</taxon>
        <taxon>Streptophyta</taxon>
        <taxon>Embryophyta</taxon>
        <taxon>Tracheophyta</taxon>
        <taxon>Spermatophyta</taxon>
        <taxon>Magnoliopsida</taxon>
        <taxon>eudicotyledons</taxon>
        <taxon>Gunneridae</taxon>
        <taxon>Pentapetalae</taxon>
        <taxon>asterids</taxon>
        <taxon>lamiids</taxon>
        <taxon>Solanales</taxon>
        <taxon>Solanaceae</taxon>
        <taxon>Solanoideae</taxon>
        <taxon>Solaneae</taxon>
        <taxon>Solanum</taxon>
    </lineage>
</organism>
<protein>
    <submittedName>
        <fullName evidence="1">Uncharacterized protein</fullName>
    </submittedName>
</protein>
<evidence type="ECO:0000313" key="1">
    <source>
        <dbReference type="EMBL" id="WMV45858.1"/>
    </source>
</evidence>
<evidence type="ECO:0000313" key="2">
    <source>
        <dbReference type="Proteomes" id="UP001234989"/>
    </source>
</evidence>
<proteinExistence type="predicted"/>
<sequence length="93" mass="10545">MKEVVVLKLLCLLVPLVERSILGSVYPALVVAMVVRKMITRCEIVLILWLKEGMLGKLLIVVLVLMVKQGIVSMLSYLTRKQIRMKVPVSHNF</sequence>
<keyword evidence="2" id="KW-1185">Reference proteome</keyword>
<name>A0AAF0ZQ79_SOLVR</name>
<gene>
    <name evidence="1" type="ORF">MTR67_039243</name>
</gene>
<dbReference type="EMBL" id="CP133620">
    <property type="protein sequence ID" value="WMV45858.1"/>
    <property type="molecule type" value="Genomic_DNA"/>
</dbReference>
<dbReference type="AlphaFoldDB" id="A0AAF0ZQ79"/>
<accession>A0AAF0ZQ79</accession>
<dbReference type="Proteomes" id="UP001234989">
    <property type="component" value="Chromosome 9"/>
</dbReference>